<dbReference type="PROSITE" id="PS00178">
    <property type="entry name" value="AA_TRNA_LIGASE_I"/>
    <property type="match status" value="1"/>
</dbReference>
<dbReference type="Gene3D" id="1.10.1160.10">
    <property type="entry name" value="Glutamyl-trna Synthetase, Domain 2"/>
    <property type="match status" value="1"/>
</dbReference>
<evidence type="ECO:0000256" key="6">
    <source>
        <dbReference type="ARBA" id="ARBA00022917"/>
    </source>
</evidence>
<feature type="domain" description="tRNA synthetases class I (E and Q) anti-codon binding" evidence="13">
    <location>
        <begin position="511"/>
        <end position="587"/>
    </location>
</feature>
<evidence type="ECO:0000259" key="13">
    <source>
        <dbReference type="Pfam" id="PF20974"/>
    </source>
</evidence>
<dbReference type="Pfam" id="PF00749">
    <property type="entry name" value="tRNA-synt_1c"/>
    <property type="match status" value="1"/>
</dbReference>
<sequence>MPRRLCVAALMIKACVLRATKLPTKLGVAPCAVGVRVQHARTASNVPKMLAASKDQEAAAPAAPANFIRNIIKQDLASGKHTEIVTRFPPEPNGYLHIGHAKSILINFGFGQEFSGRTFMRFDDTNPAKEEREYIDAILEDVKWLGFDWEERLTHASDYFDRFHACAISLIEQGHAYVDSLSPDEMREYRGTLTTKGTDSPHRTRSIGENLALFEAMSSGEMEDGSAVLRLKIDMASPNMNMRDPAIYRIKRDADHPQVGKKWKVYPMYDYAHVLTDAFEGITHSLCTTEFEAHRPLYDWVLDHVSTPSRPRQIEFSRLNLQWTVLSKRKLITLVQEGHVDGWDDPRMPTICGLRRRGVPAAAIANFVTSLGVSKAEGTIDYSIFEDAVRASLDFEAPRVMAVLKPLRVVITTWPEDEVEMLDGAVHQKRPELGTRSLPFSRTLLIERSDFEEEPPKKYFRLKPGGEVRLRFGYVIKCEEVIKDADGEVIELRCSHVPGTAAGQGKKVKGIVHWVSESHAARATVRLYDRLFRAPSPGAAHEDNDFRRDLNPDSLEVLADVALEPEAASLGAGARMQFERTGYFCVDQDSTEGDLVFNRIVTLRDGWAKLSK</sequence>
<evidence type="ECO:0000256" key="5">
    <source>
        <dbReference type="ARBA" id="ARBA00022840"/>
    </source>
</evidence>
<dbReference type="InterPro" id="IPR000924">
    <property type="entry name" value="Glu/Gln-tRNA-synth"/>
</dbReference>
<keyword evidence="7 9" id="KW-0030">Aminoacyl-tRNA synthetase</keyword>
<dbReference type="InterPro" id="IPR049437">
    <property type="entry name" value="tRNA-synt_1c_C2"/>
</dbReference>
<dbReference type="InterPro" id="IPR020061">
    <property type="entry name" value="Glu_tRNA_lig_a-bdl"/>
</dbReference>
<dbReference type="GO" id="GO:0004819">
    <property type="term" value="F:glutamine-tRNA ligase activity"/>
    <property type="evidence" value="ECO:0007669"/>
    <property type="project" value="UniProtKB-EC"/>
</dbReference>
<comment type="similarity">
    <text evidence="9">Belongs to the class-I aminoacyl-tRNA synthetase family.</text>
</comment>
<dbReference type="InterPro" id="IPR050132">
    <property type="entry name" value="Gln/Glu-tRNA_Ligase"/>
</dbReference>
<keyword evidence="5 9" id="KW-0067">ATP-binding</keyword>
<dbReference type="InterPro" id="IPR011035">
    <property type="entry name" value="Ribosomal_bL25/Gln-tRNA_synth"/>
</dbReference>
<evidence type="ECO:0000256" key="10">
    <source>
        <dbReference type="SAM" id="SignalP"/>
    </source>
</evidence>
<dbReference type="FunFam" id="1.10.1160.10:FF:000001">
    <property type="entry name" value="Glutamine--tRNA ligase"/>
    <property type="match status" value="1"/>
</dbReference>
<dbReference type="Gene3D" id="3.90.800.10">
    <property type="entry name" value="Glutamyl-tRNA Synthetase, Domain 3"/>
    <property type="match status" value="1"/>
</dbReference>
<keyword evidence="4 9" id="KW-0547">Nucleotide-binding</keyword>
<gene>
    <name evidence="14" type="ORF">CPEL01642_LOCUS17069</name>
</gene>
<dbReference type="NCBIfam" id="NF011291">
    <property type="entry name" value="PRK14703.1"/>
    <property type="match status" value="1"/>
</dbReference>
<dbReference type="Pfam" id="PF20974">
    <property type="entry name" value="tRNA-synt_1c_C2"/>
    <property type="match status" value="1"/>
</dbReference>
<dbReference type="NCBIfam" id="TIGR00440">
    <property type="entry name" value="glnS"/>
    <property type="match status" value="1"/>
</dbReference>
<dbReference type="PRINTS" id="PR00987">
    <property type="entry name" value="TRNASYNTHGLU"/>
</dbReference>
<dbReference type="PANTHER" id="PTHR43097:SF5">
    <property type="entry name" value="GLUTAMATE--TRNA LIGASE"/>
    <property type="match status" value="1"/>
</dbReference>
<evidence type="ECO:0000259" key="12">
    <source>
        <dbReference type="Pfam" id="PF03950"/>
    </source>
</evidence>
<evidence type="ECO:0000256" key="3">
    <source>
        <dbReference type="ARBA" id="ARBA00022598"/>
    </source>
</evidence>
<comment type="catalytic activity">
    <reaction evidence="8">
        <text>tRNA(Gln) + L-glutamine + ATP = L-glutaminyl-tRNA(Gln) + AMP + diphosphate</text>
        <dbReference type="Rhea" id="RHEA:20121"/>
        <dbReference type="Rhea" id="RHEA-COMP:9662"/>
        <dbReference type="Rhea" id="RHEA-COMP:9681"/>
        <dbReference type="ChEBI" id="CHEBI:30616"/>
        <dbReference type="ChEBI" id="CHEBI:33019"/>
        <dbReference type="ChEBI" id="CHEBI:58359"/>
        <dbReference type="ChEBI" id="CHEBI:78442"/>
        <dbReference type="ChEBI" id="CHEBI:78521"/>
        <dbReference type="ChEBI" id="CHEBI:456215"/>
        <dbReference type="EC" id="6.1.1.18"/>
    </reaction>
</comment>
<dbReference type="FunFam" id="3.90.800.10:FF:000001">
    <property type="entry name" value="Glutamine--tRNA ligase"/>
    <property type="match status" value="1"/>
</dbReference>
<feature type="signal peptide" evidence="10">
    <location>
        <begin position="1"/>
        <end position="19"/>
    </location>
</feature>
<name>A0A7S0LKI5_9EUKA</name>
<dbReference type="InterPro" id="IPR020056">
    <property type="entry name" value="Rbsml_bL25/Gln-tRNA_synth_N"/>
</dbReference>
<protein>
    <recommendedName>
        <fullName evidence="1">glutamine--tRNA ligase</fullName>
        <ecNumber evidence="1">6.1.1.18</ecNumber>
    </recommendedName>
</protein>
<evidence type="ECO:0000256" key="9">
    <source>
        <dbReference type="RuleBase" id="RU363037"/>
    </source>
</evidence>
<dbReference type="EMBL" id="HBEY01035790">
    <property type="protein sequence ID" value="CAD8613689.1"/>
    <property type="molecule type" value="Transcribed_RNA"/>
</dbReference>
<dbReference type="Pfam" id="PF03950">
    <property type="entry name" value="tRNA-synt_1c_C"/>
    <property type="match status" value="1"/>
</dbReference>
<dbReference type="InterPro" id="IPR020059">
    <property type="entry name" value="Glu/Gln-tRNA-synth_Ib_codon-bd"/>
</dbReference>
<evidence type="ECO:0000256" key="4">
    <source>
        <dbReference type="ARBA" id="ARBA00022741"/>
    </source>
</evidence>
<organism evidence="14">
    <name type="scientific">Coccolithus braarudii</name>
    <dbReference type="NCBI Taxonomy" id="221442"/>
    <lineage>
        <taxon>Eukaryota</taxon>
        <taxon>Haptista</taxon>
        <taxon>Haptophyta</taxon>
        <taxon>Prymnesiophyceae</taxon>
        <taxon>Coccolithales</taxon>
        <taxon>Coccolithaceae</taxon>
        <taxon>Coccolithus</taxon>
    </lineage>
</organism>
<dbReference type="Gene3D" id="2.40.240.10">
    <property type="entry name" value="Ribosomal Protein L25, Chain P"/>
    <property type="match status" value="2"/>
</dbReference>
<reference evidence="14" key="1">
    <citation type="submission" date="2021-01" db="EMBL/GenBank/DDBJ databases">
        <authorList>
            <person name="Corre E."/>
            <person name="Pelletier E."/>
            <person name="Niang G."/>
            <person name="Scheremetjew M."/>
            <person name="Finn R."/>
            <person name="Kale V."/>
            <person name="Holt S."/>
            <person name="Cochrane G."/>
            <person name="Meng A."/>
            <person name="Brown T."/>
            <person name="Cohen L."/>
        </authorList>
    </citation>
    <scope>NUCLEOTIDE SEQUENCE</scope>
    <source>
        <strain evidence="14">PLY182g</strain>
    </source>
</reference>
<dbReference type="EC" id="6.1.1.18" evidence="1"/>
<feature type="domain" description="Glutamyl/glutaminyl-tRNA synthetase class Ib anti-codon binding" evidence="12">
    <location>
        <begin position="397"/>
        <end position="495"/>
    </location>
</feature>
<dbReference type="Gene3D" id="3.40.50.620">
    <property type="entry name" value="HUPs"/>
    <property type="match status" value="1"/>
</dbReference>
<dbReference type="InterPro" id="IPR020058">
    <property type="entry name" value="Glu/Gln-tRNA-synth_Ib_cat-dom"/>
</dbReference>
<dbReference type="PANTHER" id="PTHR43097">
    <property type="entry name" value="GLUTAMINE-TRNA LIGASE"/>
    <property type="match status" value="1"/>
</dbReference>
<keyword evidence="3 9" id="KW-0436">Ligase</keyword>
<keyword evidence="10" id="KW-0732">Signal</keyword>
<dbReference type="GO" id="GO:0006425">
    <property type="term" value="P:glutaminyl-tRNA aminoacylation"/>
    <property type="evidence" value="ECO:0007669"/>
    <property type="project" value="InterPro"/>
</dbReference>
<evidence type="ECO:0000256" key="7">
    <source>
        <dbReference type="ARBA" id="ARBA00023146"/>
    </source>
</evidence>
<keyword evidence="2" id="KW-0963">Cytoplasm</keyword>
<evidence type="ECO:0000259" key="11">
    <source>
        <dbReference type="Pfam" id="PF00749"/>
    </source>
</evidence>
<dbReference type="SUPFAM" id="SSF50715">
    <property type="entry name" value="Ribosomal protein L25-like"/>
    <property type="match status" value="1"/>
</dbReference>
<keyword evidence="6 9" id="KW-0648">Protein biosynthesis</keyword>
<dbReference type="GO" id="GO:0005829">
    <property type="term" value="C:cytosol"/>
    <property type="evidence" value="ECO:0007669"/>
    <property type="project" value="TreeGrafter"/>
</dbReference>
<dbReference type="InterPro" id="IPR001412">
    <property type="entry name" value="aa-tRNA-synth_I_CS"/>
</dbReference>
<dbReference type="SUPFAM" id="SSF52374">
    <property type="entry name" value="Nucleotidylyl transferase"/>
    <property type="match status" value="1"/>
</dbReference>
<evidence type="ECO:0000313" key="14">
    <source>
        <dbReference type="EMBL" id="CAD8613689.1"/>
    </source>
</evidence>
<evidence type="ECO:0000256" key="1">
    <source>
        <dbReference type="ARBA" id="ARBA00012836"/>
    </source>
</evidence>
<accession>A0A7S0LKI5</accession>
<evidence type="ECO:0000256" key="8">
    <source>
        <dbReference type="ARBA" id="ARBA00048270"/>
    </source>
</evidence>
<evidence type="ECO:0000256" key="2">
    <source>
        <dbReference type="ARBA" id="ARBA00022490"/>
    </source>
</evidence>
<dbReference type="FunFam" id="3.40.50.620:FF:000037">
    <property type="entry name" value="Glutamine--tRNA ligase cytoplasmic"/>
    <property type="match status" value="1"/>
</dbReference>
<dbReference type="AlphaFoldDB" id="A0A7S0LKI5"/>
<dbReference type="InterPro" id="IPR004514">
    <property type="entry name" value="Gln-tRNA-synth"/>
</dbReference>
<dbReference type="InterPro" id="IPR014729">
    <property type="entry name" value="Rossmann-like_a/b/a_fold"/>
</dbReference>
<feature type="chain" id="PRO_5031144550" description="glutamine--tRNA ligase" evidence="10">
    <location>
        <begin position="20"/>
        <end position="612"/>
    </location>
</feature>
<dbReference type="GO" id="GO:0005524">
    <property type="term" value="F:ATP binding"/>
    <property type="evidence" value="ECO:0007669"/>
    <property type="project" value="UniProtKB-KW"/>
</dbReference>
<feature type="domain" description="Glutamyl/glutaminyl-tRNA synthetase class Ib catalytic" evidence="11">
    <location>
        <begin position="83"/>
        <end position="384"/>
    </location>
</feature>
<proteinExistence type="inferred from homology"/>